<organism evidence="1 2">
    <name type="scientific">Cetraspora pellucida</name>
    <dbReference type="NCBI Taxonomy" id="1433469"/>
    <lineage>
        <taxon>Eukaryota</taxon>
        <taxon>Fungi</taxon>
        <taxon>Fungi incertae sedis</taxon>
        <taxon>Mucoromycota</taxon>
        <taxon>Glomeromycotina</taxon>
        <taxon>Glomeromycetes</taxon>
        <taxon>Diversisporales</taxon>
        <taxon>Gigasporaceae</taxon>
        <taxon>Cetraspora</taxon>
    </lineage>
</organism>
<evidence type="ECO:0000313" key="1">
    <source>
        <dbReference type="EMBL" id="CAG8620317.1"/>
    </source>
</evidence>
<protein>
    <submittedName>
        <fullName evidence="1">15139_t:CDS:1</fullName>
    </submittedName>
</protein>
<proteinExistence type="predicted"/>
<sequence>QEKEVPLINNIQNIINDQNQRIEELETENANLRKQIENLQKTEQIKINLKLDDALNKLKTLKTKLINSIKH</sequence>
<dbReference type="EMBL" id="CAJVPW010010896">
    <property type="protein sequence ID" value="CAG8620317.1"/>
    <property type="molecule type" value="Genomic_DNA"/>
</dbReference>
<keyword evidence="2" id="KW-1185">Reference proteome</keyword>
<evidence type="ECO:0000313" key="2">
    <source>
        <dbReference type="Proteomes" id="UP000789366"/>
    </source>
</evidence>
<name>A0ACA9MYH5_9GLOM</name>
<feature type="non-terminal residue" evidence="1">
    <location>
        <position position="1"/>
    </location>
</feature>
<accession>A0ACA9MYH5</accession>
<comment type="caution">
    <text evidence="1">The sequence shown here is derived from an EMBL/GenBank/DDBJ whole genome shotgun (WGS) entry which is preliminary data.</text>
</comment>
<dbReference type="Proteomes" id="UP000789366">
    <property type="component" value="Unassembled WGS sequence"/>
</dbReference>
<reference evidence="1" key="1">
    <citation type="submission" date="2021-06" db="EMBL/GenBank/DDBJ databases">
        <authorList>
            <person name="Kallberg Y."/>
            <person name="Tangrot J."/>
            <person name="Rosling A."/>
        </authorList>
    </citation>
    <scope>NUCLEOTIDE SEQUENCE</scope>
    <source>
        <strain evidence="1">28 12/20/2015</strain>
    </source>
</reference>
<gene>
    <name evidence="1" type="ORF">SPELUC_LOCUS7844</name>
</gene>